<keyword evidence="7" id="KW-1185">Reference proteome</keyword>
<keyword evidence="1 6" id="KW-0489">Methyltransferase</keyword>
<evidence type="ECO:0000256" key="1">
    <source>
        <dbReference type="ARBA" id="ARBA00022603"/>
    </source>
</evidence>
<reference evidence="6 7" key="1">
    <citation type="submission" date="2024-07" db="EMBL/GenBank/DDBJ databases">
        <title>Marimonas sp.nov., isolated from tidal-flat sediment.</title>
        <authorList>
            <person name="Jayan J.N."/>
            <person name="Lee S.S."/>
        </authorList>
    </citation>
    <scope>NUCLEOTIDE SEQUENCE [LARGE SCALE GENOMIC DNA]</scope>
    <source>
        <strain evidence="6 7">MJW-29</strain>
    </source>
</reference>
<accession>A0ABV3RS21</accession>
<dbReference type="InterPro" id="IPR029063">
    <property type="entry name" value="SAM-dependent_MTases_sf"/>
</dbReference>
<dbReference type="EMBL" id="JBFNXX010000020">
    <property type="protein sequence ID" value="MEW9921750.1"/>
    <property type="molecule type" value="Genomic_DNA"/>
</dbReference>
<evidence type="ECO:0000256" key="3">
    <source>
        <dbReference type="ARBA" id="ARBA00022691"/>
    </source>
</evidence>
<dbReference type="InterPro" id="IPR036390">
    <property type="entry name" value="WH_DNA-bd_sf"/>
</dbReference>
<dbReference type="InterPro" id="IPR012967">
    <property type="entry name" value="COMT_dimerisation"/>
</dbReference>
<evidence type="ECO:0000259" key="5">
    <source>
        <dbReference type="Pfam" id="PF08100"/>
    </source>
</evidence>
<dbReference type="SUPFAM" id="SSF53335">
    <property type="entry name" value="S-adenosyl-L-methionine-dependent methyltransferases"/>
    <property type="match status" value="1"/>
</dbReference>
<evidence type="ECO:0000313" key="7">
    <source>
        <dbReference type="Proteomes" id="UP001556098"/>
    </source>
</evidence>
<dbReference type="PANTHER" id="PTHR43712:SF2">
    <property type="entry name" value="O-METHYLTRANSFERASE CICE"/>
    <property type="match status" value="1"/>
</dbReference>
<dbReference type="PANTHER" id="PTHR43712">
    <property type="entry name" value="PUTATIVE (AFU_ORTHOLOGUE AFUA_4G14580)-RELATED"/>
    <property type="match status" value="1"/>
</dbReference>
<organism evidence="6 7">
    <name type="scientific">Sulfitobacter sediminis</name>
    <dbReference type="NCBI Taxonomy" id="3234186"/>
    <lineage>
        <taxon>Bacteria</taxon>
        <taxon>Pseudomonadati</taxon>
        <taxon>Pseudomonadota</taxon>
        <taxon>Alphaproteobacteria</taxon>
        <taxon>Rhodobacterales</taxon>
        <taxon>Roseobacteraceae</taxon>
        <taxon>Sulfitobacter</taxon>
    </lineage>
</organism>
<dbReference type="RefSeq" id="WP_367879450.1">
    <property type="nucleotide sequence ID" value="NZ_JBFNXX010000020.1"/>
</dbReference>
<dbReference type="Pfam" id="PF08100">
    <property type="entry name" value="Dimerisation"/>
    <property type="match status" value="1"/>
</dbReference>
<dbReference type="InterPro" id="IPR001077">
    <property type="entry name" value="COMT_C"/>
</dbReference>
<dbReference type="PROSITE" id="PS51683">
    <property type="entry name" value="SAM_OMT_II"/>
    <property type="match status" value="1"/>
</dbReference>
<comment type="caution">
    <text evidence="6">The sequence shown here is derived from an EMBL/GenBank/DDBJ whole genome shotgun (WGS) entry which is preliminary data.</text>
</comment>
<name>A0ABV3RS21_9RHOB</name>
<dbReference type="Gene3D" id="1.10.10.10">
    <property type="entry name" value="Winged helix-like DNA-binding domain superfamily/Winged helix DNA-binding domain"/>
    <property type="match status" value="1"/>
</dbReference>
<dbReference type="Pfam" id="PF00891">
    <property type="entry name" value="Methyltransf_2"/>
    <property type="match status" value="1"/>
</dbReference>
<feature type="domain" description="O-methyltransferase C-terminal" evidence="4">
    <location>
        <begin position="142"/>
        <end position="353"/>
    </location>
</feature>
<dbReference type="Proteomes" id="UP001556098">
    <property type="component" value="Unassembled WGS sequence"/>
</dbReference>
<proteinExistence type="predicted"/>
<dbReference type="Gene3D" id="3.40.50.150">
    <property type="entry name" value="Vaccinia Virus protein VP39"/>
    <property type="match status" value="1"/>
</dbReference>
<keyword evidence="2" id="KW-0808">Transferase</keyword>
<evidence type="ECO:0000256" key="2">
    <source>
        <dbReference type="ARBA" id="ARBA00022679"/>
    </source>
</evidence>
<evidence type="ECO:0000313" key="6">
    <source>
        <dbReference type="EMBL" id="MEW9921750.1"/>
    </source>
</evidence>
<dbReference type="SUPFAM" id="SSF46785">
    <property type="entry name" value="Winged helix' DNA-binding domain"/>
    <property type="match status" value="1"/>
</dbReference>
<dbReference type="PIRSF" id="PIRSF005739">
    <property type="entry name" value="O-mtase"/>
    <property type="match status" value="1"/>
</dbReference>
<protein>
    <submittedName>
        <fullName evidence="6">Methyltransferase</fullName>
    </submittedName>
</protein>
<gene>
    <name evidence="6" type="ORF">AB2B41_19250</name>
</gene>
<dbReference type="GO" id="GO:0032259">
    <property type="term" value="P:methylation"/>
    <property type="evidence" value="ECO:0007669"/>
    <property type="project" value="UniProtKB-KW"/>
</dbReference>
<dbReference type="GO" id="GO:0008168">
    <property type="term" value="F:methyltransferase activity"/>
    <property type="evidence" value="ECO:0007669"/>
    <property type="project" value="UniProtKB-KW"/>
</dbReference>
<dbReference type="InterPro" id="IPR036388">
    <property type="entry name" value="WH-like_DNA-bd_sf"/>
</dbReference>
<keyword evidence="3" id="KW-0949">S-adenosyl-L-methionine</keyword>
<dbReference type="InterPro" id="IPR016461">
    <property type="entry name" value="COMT-like"/>
</dbReference>
<dbReference type="CDD" id="cd02440">
    <property type="entry name" value="AdoMet_MTases"/>
    <property type="match status" value="1"/>
</dbReference>
<feature type="domain" description="O-methyltransferase dimerisation" evidence="5">
    <location>
        <begin position="51"/>
        <end position="124"/>
    </location>
</feature>
<sequence length="380" mass="40687">MADVPAPTGPARRSRLPSFHQLVATRGFQRWAARFPLTRRLVRREGEALFDLLAGFCHSQVLMALVQLDIPETLMAGPVAGRSLAARTGVPEERMAVLLRAGVALGLLKERRGGCFALTQRGAALAGVPGLQAMIRHHDVLYRDLADPVAFFRGETDPELAGFWPYVFGGEVDPQVAATYSDLMAQSQLLVADDTLDAVSLKNVSHLMDIGGGTGAFLAEAGNRYPALRMTLFDLPAVAPHAEARFAQAGLTGRTRVAGGSFRSDPLPEGADAISLVRVLYDHTDETVAALLSKVFGVLPPGGRLIISEPMSGGRRPERAGDAYFAIYTLAMGTGKARSAAEIGAMCRAAGFEKVQEFSARRPFITRCLVATKGRKAMSN</sequence>
<evidence type="ECO:0000259" key="4">
    <source>
        <dbReference type="Pfam" id="PF00891"/>
    </source>
</evidence>